<keyword evidence="2" id="KW-1185">Reference proteome</keyword>
<protein>
    <submittedName>
        <fullName evidence="1">Hypp6864 protein</fullName>
    </submittedName>
</protein>
<sequence>MLNWMTRIVVPATHLPPDDVGDDPQVFQSHVKEEHVGEAIPEVREFDWVVLRVGKLHLAMNALKAFVDLNWDVWFAALAEEMDFKSEGAQRVAKSCVDHHKSMQLLQIAIKGSICKRKAEDRRAAVIVSR</sequence>
<evidence type="ECO:0000313" key="1">
    <source>
        <dbReference type="EMBL" id="CAH1242590.1"/>
    </source>
</evidence>
<reference evidence="1" key="1">
    <citation type="submission" date="2022-01" db="EMBL/GenBank/DDBJ databases">
        <authorList>
            <person name="Braso-Vives M."/>
        </authorList>
    </citation>
    <scope>NUCLEOTIDE SEQUENCE</scope>
</reference>
<evidence type="ECO:0000313" key="2">
    <source>
        <dbReference type="Proteomes" id="UP000838412"/>
    </source>
</evidence>
<organism evidence="1 2">
    <name type="scientific">Branchiostoma lanceolatum</name>
    <name type="common">Common lancelet</name>
    <name type="synonym">Amphioxus lanceolatum</name>
    <dbReference type="NCBI Taxonomy" id="7740"/>
    <lineage>
        <taxon>Eukaryota</taxon>
        <taxon>Metazoa</taxon>
        <taxon>Chordata</taxon>
        <taxon>Cephalochordata</taxon>
        <taxon>Leptocardii</taxon>
        <taxon>Amphioxiformes</taxon>
        <taxon>Branchiostomatidae</taxon>
        <taxon>Branchiostoma</taxon>
    </lineage>
</organism>
<name>A0A8J9YVS5_BRALA</name>
<dbReference type="Proteomes" id="UP000838412">
    <property type="component" value="Chromosome 12"/>
</dbReference>
<dbReference type="OrthoDB" id="6155048at2759"/>
<gene>
    <name evidence="1" type="primary">Hypp6864</name>
    <name evidence="1" type="ORF">BLAG_LOCUS5869</name>
</gene>
<proteinExistence type="predicted"/>
<dbReference type="AlphaFoldDB" id="A0A8J9YVS5"/>
<accession>A0A8J9YVS5</accession>
<dbReference type="EMBL" id="OV696697">
    <property type="protein sequence ID" value="CAH1242590.1"/>
    <property type="molecule type" value="Genomic_DNA"/>
</dbReference>